<proteinExistence type="predicted"/>
<dbReference type="GO" id="GO:0006355">
    <property type="term" value="P:regulation of DNA-templated transcription"/>
    <property type="evidence" value="ECO:0007669"/>
    <property type="project" value="InterPro"/>
</dbReference>
<feature type="compositionally biased region" description="Pro residues" evidence="6">
    <location>
        <begin position="412"/>
        <end position="422"/>
    </location>
</feature>
<feature type="region of interest" description="Disordered" evidence="6">
    <location>
        <begin position="397"/>
        <end position="422"/>
    </location>
</feature>
<evidence type="ECO:0000256" key="2">
    <source>
        <dbReference type="ARBA" id="ARBA00022840"/>
    </source>
</evidence>
<dbReference type="PROSITE" id="PS00675">
    <property type="entry name" value="SIGMA54_INTERACT_1"/>
    <property type="match status" value="1"/>
</dbReference>
<dbReference type="Pfam" id="PF00072">
    <property type="entry name" value="Response_reg"/>
    <property type="match status" value="1"/>
</dbReference>
<evidence type="ECO:0000256" key="5">
    <source>
        <dbReference type="PROSITE-ProRule" id="PRU00169"/>
    </source>
</evidence>
<accession>A0A7U3YNI9</accession>
<name>A0A7U3YNI9_DESPD</name>
<keyword evidence="5" id="KW-0597">Phosphoprotein</keyword>
<keyword evidence="10" id="KW-1185">Reference proteome</keyword>
<dbReference type="CDD" id="cd00009">
    <property type="entry name" value="AAA"/>
    <property type="match status" value="1"/>
</dbReference>
<evidence type="ECO:0000256" key="1">
    <source>
        <dbReference type="ARBA" id="ARBA00022741"/>
    </source>
</evidence>
<dbReference type="InterPro" id="IPR025662">
    <property type="entry name" value="Sigma_54_int_dom_ATP-bd_1"/>
</dbReference>
<dbReference type="InterPro" id="IPR002078">
    <property type="entry name" value="Sigma_54_int"/>
</dbReference>
<keyword evidence="3" id="KW-0805">Transcription regulation</keyword>
<evidence type="ECO:0000259" key="7">
    <source>
        <dbReference type="PROSITE" id="PS50045"/>
    </source>
</evidence>
<dbReference type="Gene3D" id="3.40.50.300">
    <property type="entry name" value="P-loop containing nucleotide triphosphate hydrolases"/>
    <property type="match status" value="1"/>
</dbReference>
<dbReference type="EMBL" id="CP002364">
    <property type="protein sequence ID" value="ADW18645.1"/>
    <property type="molecule type" value="Genomic_DNA"/>
</dbReference>
<dbReference type="SUPFAM" id="SSF52172">
    <property type="entry name" value="CheY-like"/>
    <property type="match status" value="1"/>
</dbReference>
<evidence type="ECO:0000313" key="9">
    <source>
        <dbReference type="EMBL" id="ADW18645.1"/>
    </source>
</evidence>
<dbReference type="GO" id="GO:0000160">
    <property type="term" value="P:phosphorelay signal transduction system"/>
    <property type="evidence" value="ECO:0007669"/>
    <property type="project" value="InterPro"/>
</dbReference>
<dbReference type="PROSITE" id="PS50045">
    <property type="entry name" value="SIGMA54_INTERACT_4"/>
    <property type="match status" value="1"/>
</dbReference>
<dbReference type="SMART" id="SM00382">
    <property type="entry name" value="AAA"/>
    <property type="match status" value="1"/>
</dbReference>
<evidence type="ECO:0000259" key="8">
    <source>
        <dbReference type="PROSITE" id="PS50110"/>
    </source>
</evidence>
<dbReference type="SUPFAM" id="SSF52540">
    <property type="entry name" value="P-loop containing nucleoside triphosphate hydrolases"/>
    <property type="match status" value="1"/>
</dbReference>
<dbReference type="KEGG" id="dpr:Despr_2507"/>
<dbReference type="InterPro" id="IPR027417">
    <property type="entry name" value="P-loop_NTPase"/>
</dbReference>
<sequence>MGKIAIIDDDAVFRVLLAEHCKQLGHEAELAGTIEEGRSVLAERPFDLVFLDVSLPDGNGLDSLPFIQGLPSSPEVIIITGMGDANGAELAIKNGAWDYLQKPLARQEIVLHIRRALEYHEKKIQRTAQISLKRDEIVGKSKAISACLDQVAHCAATESGVLITGETGTGKELFARAIHANSQRAAGPFVVVDCASLPETLVESILFGHVKGAFTGANSDSKGLIEQADGGTLFLDEAGELPLETQKNFLRVLQERVFRPVGKDREQKSNFRLIAATNRDLPAMVRQGQFRSDLFFRLNTFTIHLPPLREREGDIEKLVMSFVFTICRRNRLPIKGVVPETLATLAAYPWPGNVRELENILERAIIADPTDPVLYPIHLPPEIRLCRIRTMVSRKSDPSAAEVSTADHGQPPSFPAPEPLPPFKEYRRQVTADLEVQYLRRLLREAAGDIARACAVSGLSRSRLYDLLKAHGLGCAAESRPE</sequence>
<dbReference type="Pfam" id="PF00158">
    <property type="entry name" value="Sigma54_activat"/>
    <property type="match status" value="1"/>
</dbReference>
<organism evidence="9 10">
    <name type="scientific">Desulfobulbus propionicus (strain ATCC 33891 / DSM 2032 / VKM B-1956 / 1pr3)</name>
    <dbReference type="NCBI Taxonomy" id="577650"/>
    <lineage>
        <taxon>Bacteria</taxon>
        <taxon>Pseudomonadati</taxon>
        <taxon>Thermodesulfobacteriota</taxon>
        <taxon>Desulfobulbia</taxon>
        <taxon>Desulfobulbales</taxon>
        <taxon>Desulfobulbaceae</taxon>
        <taxon>Desulfobulbus</taxon>
    </lineage>
</organism>
<dbReference type="InterPro" id="IPR001789">
    <property type="entry name" value="Sig_transdc_resp-reg_receiver"/>
</dbReference>
<feature type="domain" description="Sigma-54 factor interaction" evidence="7">
    <location>
        <begin position="137"/>
        <end position="366"/>
    </location>
</feature>
<evidence type="ECO:0000256" key="6">
    <source>
        <dbReference type="SAM" id="MobiDB-lite"/>
    </source>
</evidence>
<feature type="domain" description="Response regulatory" evidence="8">
    <location>
        <begin position="3"/>
        <end position="117"/>
    </location>
</feature>
<dbReference type="Pfam" id="PF25601">
    <property type="entry name" value="AAA_lid_14"/>
    <property type="match status" value="1"/>
</dbReference>
<dbReference type="PROSITE" id="PS00688">
    <property type="entry name" value="SIGMA54_INTERACT_3"/>
    <property type="match status" value="1"/>
</dbReference>
<keyword evidence="1" id="KW-0547">Nucleotide-binding</keyword>
<evidence type="ECO:0000256" key="4">
    <source>
        <dbReference type="ARBA" id="ARBA00023163"/>
    </source>
</evidence>
<dbReference type="SMART" id="SM00448">
    <property type="entry name" value="REC"/>
    <property type="match status" value="1"/>
</dbReference>
<protein>
    <submittedName>
        <fullName evidence="9">Two component, sigma54 specific, transcriptional regulator, Fis family</fullName>
    </submittedName>
</protein>
<keyword evidence="2" id="KW-0067">ATP-binding</keyword>
<dbReference type="Gene3D" id="1.10.8.60">
    <property type="match status" value="1"/>
</dbReference>
<gene>
    <name evidence="9" type="ordered locus">Despr_2507</name>
</gene>
<dbReference type="PANTHER" id="PTHR32071:SF113">
    <property type="entry name" value="ALGINATE BIOSYNTHESIS TRANSCRIPTIONAL REGULATORY PROTEIN ALGB"/>
    <property type="match status" value="1"/>
</dbReference>
<dbReference type="GO" id="GO:0005524">
    <property type="term" value="F:ATP binding"/>
    <property type="evidence" value="ECO:0007669"/>
    <property type="project" value="UniProtKB-KW"/>
</dbReference>
<dbReference type="Proteomes" id="UP000006365">
    <property type="component" value="Chromosome"/>
</dbReference>
<dbReference type="InterPro" id="IPR009057">
    <property type="entry name" value="Homeodomain-like_sf"/>
</dbReference>
<dbReference type="InterPro" id="IPR003593">
    <property type="entry name" value="AAA+_ATPase"/>
</dbReference>
<dbReference type="RefSeq" id="WP_015725171.1">
    <property type="nucleotide sequence ID" value="NC_014972.1"/>
</dbReference>
<dbReference type="Gene3D" id="1.10.10.60">
    <property type="entry name" value="Homeodomain-like"/>
    <property type="match status" value="1"/>
</dbReference>
<dbReference type="FunFam" id="3.40.50.300:FF:000006">
    <property type="entry name" value="DNA-binding transcriptional regulator NtrC"/>
    <property type="match status" value="1"/>
</dbReference>
<dbReference type="Gene3D" id="3.40.50.2300">
    <property type="match status" value="1"/>
</dbReference>
<dbReference type="InterPro" id="IPR058031">
    <property type="entry name" value="AAA_lid_NorR"/>
</dbReference>
<dbReference type="InterPro" id="IPR025944">
    <property type="entry name" value="Sigma_54_int_dom_CS"/>
</dbReference>
<evidence type="ECO:0000256" key="3">
    <source>
        <dbReference type="ARBA" id="ARBA00023015"/>
    </source>
</evidence>
<dbReference type="SUPFAM" id="SSF46689">
    <property type="entry name" value="Homeodomain-like"/>
    <property type="match status" value="1"/>
</dbReference>
<dbReference type="PANTHER" id="PTHR32071">
    <property type="entry name" value="TRANSCRIPTIONAL REGULATORY PROTEIN"/>
    <property type="match status" value="1"/>
</dbReference>
<evidence type="ECO:0000313" key="10">
    <source>
        <dbReference type="Proteomes" id="UP000006365"/>
    </source>
</evidence>
<dbReference type="PROSITE" id="PS50110">
    <property type="entry name" value="RESPONSE_REGULATORY"/>
    <property type="match status" value="1"/>
</dbReference>
<keyword evidence="4" id="KW-0804">Transcription</keyword>
<reference evidence="9 10" key="1">
    <citation type="journal article" date="2011" name="Stand. Genomic Sci.">
        <title>Complete genome sequence of Desulfobulbus propionicus type strain (1pr3).</title>
        <authorList>
            <person name="Pagani I."/>
            <person name="Lapidus A."/>
            <person name="Nolan M."/>
            <person name="Lucas S."/>
            <person name="Hammon N."/>
            <person name="Deshpande S."/>
            <person name="Cheng J.F."/>
            <person name="Chertkov O."/>
            <person name="Davenport K."/>
            <person name="Tapia R."/>
            <person name="Han C."/>
            <person name="Goodwin L."/>
            <person name="Pitluck S."/>
            <person name="Liolios K."/>
            <person name="Mavromatis K."/>
            <person name="Ivanova N."/>
            <person name="Mikhailova N."/>
            <person name="Pati A."/>
            <person name="Chen A."/>
            <person name="Palaniappan K."/>
            <person name="Land M."/>
            <person name="Hauser L."/>
            <person name="Chang Y.J."/>
            <person name="Jeffries C.D."/>
            <person name="Detter J.C."/>
            <person name="Brambilla E."/>
            <person name="Kannan K.P."/>
            <person name="Djao O.D."/>
            <person name="Rohde M."/>
            <person name="Pukall R."/>
            <person name="Spring S."/>
            <person name="Goker M."/>
            <person name="Sikorski J."/>
            <person name="Woyke T."/>
            <person name="Bristow J."/>
            <person name="Eisen J.A."/>
            <person name="Markowitz V."/>
            <person name="Hugenholtz P."/>
            <person name="Kyrpides N.C."/>
            <person name="Klenk H.P."/>
        </authorList>
    </citation>
    <scope>NUCLEOTIDE SEQUENCE [LARGE SCALE GENOMIC DNA]</scope>
    <source>
        <strain evidence="10">ATCC 33891 / DSM 2032 / 1pr3</strain>
    </source>
</reference>
<dbReference type="AlphaFoldDB" id="A0A7U3YNI9"/>
<feature type="modified residue" description="4-aspartylphosphate" evidence="5">
    <location>
        <position position="52"/>
    </location>
</feature>
<dbReference type="InterPro" id="IPR011006">
    <property type="entry name" value="CheY-like_superfamily"/>
</dbReference>